<evidence type="ECO:0000313" key="16">
    <source>
        <dbReference type="Proteomes" id="UP001180515"/>
    </source>
</evidence>
<keyword evidence="10 12" id="KW-0413">Isomerase</keyword>
<reference evidence="15" key="1">
    <citation type="submission" date="2023-03" db="EMBL/GenBank/DDBJ databases">
        <authorList>
            <person name="Shen W."/>
            <person name="Cai J."/>
        </authorList>
    </citation>
    <scope>NUCLEOTIDE SEQUENCE</scope>
    <source>
        <strain evidence="15">P82-2</strain>
    </source>
</reference>
<dbReference type="RefSeq" id="WP_062806562.1">
    <property type="nucleotide sequence ID" value="NZ_JARQAG010000007.1"/>
</dbReference>
<dbReference type="HAMAP" id="MF_01145">
    <property type="entry name" value="Foldase_PrsA"/>
    <property type="match status" value="1"/>
</dbReference>
<feature type="signal peptide" evidence="13">
    <location>
        <begin position="1"/>
        <end position="21"/>
    </location>
</feature>
<dbReference type="GO" id="GO:0006457">
    <property type="term" value="P:protein folding"/>
    <property type="evidence" value="ECO:0007669"/>
    <property type="project" value="UniProtKB-UniRule"/>
</dbReference>
<keyword evidence="5 12" id="KW-1003">Cell membrane</keyword>
<evidence type="ECO:0000256" key="9">
    <source>
        <dbReference type="ARBA" id="ARBA00023139"/>
    </source>
</evidence>
<organism evidence="15 16">
    <name type="scientific">Streptococcus parauberis</name>
    <dbReference type="NCBI Taxonomy" id="1348"/>
    <lineage>
        <taxon>Bacteria</taxon>
        <taxon>Bacillati</taxon>
        <taxon>Bacillota</taxon>
        <taxon>Bacilli</taxon>
        <taxon>Lactobacillales</taxon>
        <taxon>Streptococcaceae</taxon>
        <taxon>Streptococcus</taxon>
    </lineage>
</organism>
<dbReference type="PROSITE" id="PS51257">
    <property type="entry name" value="PROKAR_LIPOPROTEIN"/>
    <property type="match status" value="1"/>
</dbReference>
<evidence type="ECO:0000256" key="1">
    <source>
        <dbReference type="ARBA" id="ARBA00000971"/>
    </source>
</evidence>
<dbReference type="PANTHER" id="PTHR47245">
    <property type="entry name" value="PEPTIDYLPROLYL ISOMERASE"/>
    <property type="match status" value="1"/>
</dbReference>
<comment type="catalytic activity">
    <reaction evidence="1 12">
        <text>[protein]-peptidylproline (omega=180) = [protein]-peptidylproline (omega=0)</text>
        <dbReference type="Rhea" id="RHEA:16237"/>
        <dbReference type="Rhea" id="RHEA-COMP:10747"/>
        <dbReference type="Rhea" id="RHEA-COMP:10748"/>
        <dbReference type="ChEBI" id="CHEBI:83833"/>
        <dbReference type="ChEBI" id="CHEBI:83834"/>
        <dbReference type="EC" id="5.2.1.8"/>
    </reaction>
</comment>
<dbReference type="Gene3D" id="1.10.4030.10">
    <property type="entry name" value="Porin chaperone SurA, peptide-binding domain"/>
    <property type="match status" value="1"/>
</dbReference>
<dbReference type="SUPFAM" id="SSF109998">
    <property type="entry name" value="Triger factor/SurA peptide-binding domain-like"/>
    <property type="match status" value="1"/>
</dbReference>
<dbReference type="Pfam" id="PF13145">
    <property type="entry name" value="Rotamase_2"/>
    <property type="match status" value="1"/>
</dbReference>
<keyword evidence="11 12" id="KW-0449">Lipoprotein</keyword>
<evidence type="ECO:0000256" key="7">
    <source>
        <dbReference type="ARBA" id="ARBA00023110"/>
    </source>
</evidence>
<comment type="caution">
    <text evidence="15">The sequence shown here is derived from an EMBL/GenBank/DDBJ whole genome shotgun (WGS) entry which is preliminary data.</text>
</comment>
<comment type="subcellular location">
    <subcellularLocation>
        <location evidence="3 12">Cell membrane</location>
        <topology evidence="3 12">Lipid-anchor</topology>
    </subcellularLocation>
</comment>
<dbReference type="Proteomes" id="UP001180515">
    <property type="component" value="Unassembled WGS sequence"/>
</dbReference>
<keyword evidence="9 12" id="KW-0564">Palmitate</keyword>
<evidence type="ECO:0000256" key="5">
    <source>
        <dbReference type="ARBA" id="ARBA00022475"/>
    </source>
</evidence>
<evidence type="ECO:0000256" key="3">
    <source>
        <dbReference type="ARBA" id="ARBA00004193"/>
    </source>
</evidence>
<evidence type="ECO:0000256" key="6">
    <source>
        <dbReference type="ARBA" id="ARBA00022729"/>
    </source>
</evidence>
<dbReference type="InterPro" id="IPR050245">
    <property type="entry name" value="PrsA_foldase"/>
</dbReference>
<feature type="domain" description="PpiC" evidence="14">
    <location>
        <begin position="137"/>
        <end position="248"/>
    </location>
</feature>
<evidence type="ECO:0000256" key="12">
    <source>
        <dbReference type="HAMAP-Rule" id="MF_01145"/>
    </source>
</evidence>
<keyword evidence="6 12" id="KW-0732">Signal</keyword>
<dbReference type="GO" id="GO:0005886">
    <property type="term" value="C:plasma membrane"/>
    <property type="evidence" value="ECO:0007669"/>
    <property type="project" value="UniProtKB-SubCell"/>
</dbReference>
<evidence type="ECO:0000256" key="10">
    <source>
        <dbReference type="ARBA" id="ARBA00023235"/>
    </source>
</evidence>
<dbReference type="InterPro" id="IPR000297">
    <property type="entry name" value="PPIase_PpiC"/>
</dbReference>
<evidence type="ECO:0000256" key="11">
    <source>
        <dbReference type="ARBA" id="ARBA00023288"/>
    </source>
</evidence>
<name>A0AAE4HWU2_9STRE</name>
<dbReference type="InterPro" id="IPR023059">
    <property type="entry name" value="Foldase_PrsA"/>
</dbReference>
<dbReference type="InterPro" id="IPR046357">
    <property type="entry name" value="PPIase_dom_sf"/>
</dbReference>
<proteinExistence type="inferred from homology"/>
<dbReference type="NCBIfam" id="NF002361">
    <property type="entry name" value="PRK01326.1"/>
    <property type="match status" value="1"/>
</dbReference>
<evidence type="ECO:0000256" key="4">
    <source>
        <dbReference type="ARBA" id="ARBA00006071"/>
    </source>
</evidence>
<evidence type="ECO:0000256" key="8">
    <source>
        <dbReference type="ARBA" id="ARBA00023136"/>
    </source>
</evidence>
<dbReference type="AlphaFoldDB" id="A0AAE4HWU2"/>
<dbReference type="PANTHER" id="PTHR47245:SF1">
    <property type="entry name" value="FOLDASE PROTEIN PRSA"/>
    <property type="match status" value="1"/>
</dbReference>
<dbReference type="GO" id="GO:0003755">
    <property type="term" value="F:peptidyl-prolyl cis-trans isomerase activity"/>
    <property type="evidence" value="ECO:0007669"/>
    <property type="project" value="UniProtKB-UniRule"/>
</dbReference>
<dbReference type="EMBL" id="JARQAG010000007">
    <property type="protein sequence ID" value="MDT2731769.1"/>
    <property type="molecule type" value="Genomic_DNA"/>
</dbReference>
<feature type="chain" id="PRO_5042291829" description="Foldase protein PrsA" evidence="13">
    <location>
        <begin position="22"/>
        <end position="314"/>
    </location>
</feature>
<keyword evidence="8 12" id="KW-0472">Membrane</keyword>
<protein>
    <recommendedName>
        <fullName evidence="12">Foldase protein PrsA</fullName>
        <ecNumber evidence="12">5.2.1.8</ecNumber>
    </recommendedName>
</protein>
<evidence type="ECO:0000256" key="13">
    <source>
        <dbReference type="SAM" id="SignalP"/>
    </source>
</evidence>
<dbReference type="EC" id="5.2.1.8" evidence="12"/>
<dbReference type="Gene3D" id="3.10.50.40">
    <property type="match status" value="1"/>
</dbReference>
<sequence>MKKSNKLITGFITLASVMTLAACNSTNDNTKLVSMKGDTITVTDFYNEAKTTQAAQQSMLSLILSRVFEGQYGKKVSDKEVEKSYNKTAEQYGASFSEALSQAGMTTETYKKQIRTTMLVTYAVKQEAEKELTDANYKKAYDNYTPKMTTQVITLDDEEKAKKVLEETKAEGANFEDIAKKNTVNEKKKVDYTFDSSDKSLPSDVIKEASKLKAGEKSELISVMDPSTYQKKYYIVNMAKKEDKKADWKEYKTRLKEIILDEKNNDTAFQNKVIAKELDRANVKIKDKAFSNILSQFASDKQSANSALKTSVDK</sequence>
<gene>
    <name evidence="12 15" type="primary">prsA</name>
    <name evidence="15" type="ORF">P7G31_05870</name>
</gene>
<dbReference type="SUPFAM" id="SSF54534">
    <property type="entry name" value="FKBP-like"/>
    <property type="match status" value="1"/>
</dbReference>
<evidence type="ECO:0000256" key="2">
    <source>
        <dbReference type="ARBA" id="ARBA00003828"/>
    </source>
</evidence>
<evidence type="ECO:0000259" key="14">
    <source>
        <dbReference type="Pfam" id="PF13145"/>
    </source>
</evidence>
<accession>A0AAE4HWU2</accession>
<evidence type="ECO:0000313" key="15">
    <source>
        <dbReference type="EMBL" id="MDT2731769.1"/>
    </source>
</evidence>
<dbReference type="InterPro" id="IPR027304">
    <property type="entry name" value="Trigger_fact/SurA_dom_sf"/>
</dbReference>
<comment type="function">
    <text evidence="2 12">Plays a major role in protein secretion by helping the post-translocational extracellular folding of several secreted proteins.</text>
</comment>
<keyword evidence="7 12" id="KW-0697">Rotamase</keyword>
<comment type="similarity">
    <text evidence="4 12">Belongs to the PrsA family.</text>
</comment>